<keyword evidence="2 4" id="KW-0378">Hydrolase</keyword>
<reference evidence="4 5" key="1">
    <citation type="submission" date="2020-12" db="EMBL/GenBank/DDBJ databases">
        <authorList>
            <person name="Shan Y."/>
        </authorList>
    </citation>
    <scope>NUCLEOTIDE SEQUENCE [LARGE SCALE GENOMIC DNA]</scope>
    <source>
        <strain evidence="5">csc3.9</strain>
    </source>
</reference>
<dbReference type="PANTHER" id="PTHR43798:SF14">
    <property type="entry name" value="SERINE HYDROLASE-LIKE PROTEIN DDB_G0286239"/>
    <property type="match status" value="1"/>
</dbReference>
<name>A0A7T4R3I6_9GAMM</name>
<evidence type="ECO:0000256" key="1">
    <source>
        <dbReference type="ARBA" id="ARBA00008645"/>
    </source>
</evidence>
<dbReference type="InterPro" id="IPR029058">
    <property type="entry name" value="AB_hydrolase_fold"/>
</dbReference>
<proteinExistence type="inferred from homology"/>
<dbReference type="AlphaFoldDB" id="A0A7T4R3I6"/>
<keyword evidence="5" id="KW-1185">Reference proteome</keyword>
<dbReference type="Proteomes" id="UP000596063">
    <property type="component" value="Chromosome"/>
</dbReference>
<accession>A0A7T4R3I6</accession>
<dbReference type="RefSeq" id="WP_198571323.1">
    <property type="nucleotide sequence ID" value="NZ_CP066167.1"/>
</dbReference>
<evidence type="ECO:0000256" key="2">
    <source>
        <dbReference type="ARBA" id="ARBA00022801"/>
    </source>
</evidence>
<dbReference type="Gene3D" id="3.40.50.1820">
    <property type="entry name" value="alpha/beta hydrolase"/>
    <property type="match status" value="1"/>
</dbReference>
<dbReference type="EMBL" id="CP066167">
    <property type="protein sequence ID" value="QQD19839.1"/>
    <property type="molecule type" value="Genomic_DNA"/>
</dbReference>
<dbReference type="KEGG" id="snan:I6N98_08380"/>
<dbReference type="SUPFAM" id="SSF53474">
    <property type="entry name" value="alpha/beta-Hydrolases"/>
    <property type="match status" value="1"/>
</dbReference>
<evidence type="ECO:0000313" key="4">
    <source>
        <dbReference type="EMBL" id="QQD19839.1"/>
    </source>
</evidence>
<feature type="domain" description="AB hydrolase-1" evidence="3">
    <location>
        <begin position="29"/>
        <end position="133"/>
    </location>
</feature>
<dbReference type="InterPro" id="IPR000073">
    <property type="entry name" value="AB_hydrolase_1"/>
</dbReference>
<dbReference type="GO" id="GO:0016787">
    <property type="term" value="F:hydrolase activity"/>
    <property type="evidence" value="ECO:0007669"/>
    <property type="project" value="UniProtKB-KW"/>
</dbReference>
<organism evidence="4 5">
    <name type="scientific">Spongiibacter nanhainus</name>
    <dbReference type="NCBI Taxonomy" id="2794344"/>
    <lineage>
        <taxon>Bacteria</taxon>
        <taxon>Pseudomonadati</taxon>
        <taxon>Pseudomonadota</taxon>
        <taxon>Gammaproteobacteria</taxon>
        <taxon>Cellvibrionales</taxon>
        <taxon>Spongiibacteraceae</taxon>
        <taxon>Spongiibacter</taxon>
    </lineage>
</organism>
<gene>
    <name evidence="4" type="ORF">I6N98_08380</name>
</gene>
<protein>
    <submittedName>
        <fullName evidence="4">Alpha/beta hydrolase</fullName>
    </submittedName>
</protein>
<sequence>MARDLRFTVDGLSIAARLHGESGIPAIAVHGWLDNAASFEALGEGLIGHVQLLAPDLSGHGLSEHKPASGSYAIWDDLRSIVAIADLMDWPRFALIGHSRGAMMSTLLAASLPERISHLVCIDGLVSEGVPDADVGKQMGKYLRDYASAPSKTASYASLEDAIAARCRAMPMLPESARRIVERGTLKGEDGRYRWRSDRRLPMASPVKFTDAQWRALVEGVTCPGLMVLAEQGFGPRLATMLDGYQHNLSIFSVAGGHHLHMDEGAAAISEAIRAFLQQ</sequence>
<comment type="similarity">
    <text evidence="1">Belongs to the AB hydrolase superfamily.</text>
</comment>
<dbReference type="Pfam" id="PF00561">
    <property type="entry name" value="Abhydrolase_1"/>
    <property type="match status" value="1"/>
</dbReference>
<dbReference type="PANTHER" id="PTHR43798">
    <property type="entry name" value="MONOACYLGLYCEROL LIPASE"/>
    <property type="match status" value="1"/>
</dbReference>
<dbReference type="GO" id="GO:0016020">
    <property type="term" value="C:membrane"/>
    <property type="evidence" value="ECO:0007669"/>
    <property type="project" value="TreeGrafter"/>
</dbReference>
<evidence type="ECO:0000259" key="3">
    <source>
        <dbReference type="Pfam" id="PF00561"/>
    </source>
</evidence>
<dbReference type="PRINTS" id="PR00111">
    <property type="entry name" value="ABHYDROLASE"/>
</dbReference>
<dbReference type="InterPro" id="IPR050266">
    <property type="entry name" value="AB_hydrolase_sf"/>
</dbReference>
<evidence type="ECO:0000313" key="5">
    <source>
        <dbReference type="Proteomes" id="UP000596063"/>
    </source>
</evidence>